<keyword evidence="3" id="KW-1185">Reference proteome</keyword>
<sequence length="64" mass="7155">MNPFDDPDGEFLVLANDEEQHSIWPSFAAVPGGWAVRFGPDSRPACLAYVAAHWTDLTPRSLRR</sequence>
<dbReference type="EMBL" id="VCKX01000427">
    <property type="protein sequence ID" value="TMR13484.1"/>
    <property type="molecule type" value="Genomic_DNA"/>
</dbReference>
<evidence type="ECO:0000313" key="3">
    <source>
        <dbReference type="Proteomes" id="UP000306628"/>
    </source>
</evidence>
<dbReference type="InterPro" id="IPR037407">
    <property type="entry name" value="MLP_fam"/>
</dbReference>
<feature type="domain" description="MbtH-like" evidence="1">
    <location>
        <begin position="2"/>
        <end position="52"/>
    </location>
</feature>
<dbReference type="RefSeq" id="WP_138698289.1">
    <property type="nucleotide sequence ID" value="NZ_JBHSAZ010000029.1"/>
</dbReference>
<accession>A0A5S4F985</accession>
<dbReference type="SMART" id="SM00923">
    <property type="entry name" value="MbtH"/>
    <property type="match status" value="1"/>
</dbReference>
<proteinExistence type="predicted"/>
<dbReference type="Gene3D" id="3.90.820.10">
    <property type="entry name" value="Structural Genomics, Unknown Function 30-nov-00 1gh9 Mol_id"/>
    <property type="match status" value="1"/>
</dbReference>
<name>A0A5S4F985_9ACTN</name>
<dbReference type="InterPro" id="IPR038020">
    <property type="entry name" value="MbtH-like_sf"/>
</dbReference>
<comment type="caution">
    <text evidence="2">The sequence shown here is derived from an EMBL/GenBank/DDBJ whole genome shotgun (WGS) entry which is preliminary data.</text>
</comment>
<reference evidence="2 3" key="1">
    <citation type="submission" date="2019-05" db="EMBL/GenBank/DDBJ databases">
        <title>Draft genome sequence of Nonomuraea zeae DSM 100528.</title>
        <authorList>
            <person name="Saricaoglu S."/>
            <person name="Isik K."/>
        </authorList>
    </citation>
    <scope>NUCLEOTIDE SEQUENCE [LARGE SCALE GENOMIC DNA]</scope>
    <source>
        <strain evidence="2 3">DSM 100528</strain>
    </source>
</reference>
<dbReference type="OrthoDB" id="7584480at2"/>
<dbReference type="PANTHER" id="PTHR38444">
    <property type="entry name" value="ENTEROBACTIN BIOSYNTHESIS PROTEIN YBDZ"/>
    <property type="match status" value="1"/>
</dbReference>
<dbReference type="Proteomes" id="UP000306628">
    <property type="component" value="Unassembled WGS sequence"/>
</dbReference>
<evidence type="ECO:0000313" key="2">
    <source>
        <dbReference type="EMBL" id="TMR13484.1"/>
    </source>
</evidence>
<dbReference type="InterPro" id="IPR005153">
    <property type="entry name" value="MbtH-like_dom"/>
</dbReference>
<dbReference type="SUPFAM" id="SSF160582">
    <property type="entry name" value="MbtH-like"/>
    <property type="match status" value="1"/>
</dbReference>
<dbReference type="Pfam" id="PF03621">
    <property type="entry name" value="MbtH"/>
    <property type="match status" value="1"/>
</dbReference>
<evidence type="ECO:0000259" key="1">
    <source>
        <dbReference type="SMART" id="SM00923"/>
    </source>
</evidence>
<organism evidence="2 3">
    <name type="scientific">Nonomuraea zeae</name>
    <dbReference type="NCBI Taxonomy" id="1642303"/>
    <lineage>
        <taxon>Bacteria</taxon>
        <taxon>Bacillati</taxon>
        <taxon>Actinomycetota</taxon>
        <taxon>Actinomycetes</taxon>
        <taxon>Streptosporangiales</taxon>
        <taxon>Streptosporangiaceae</taxon>
        <taxon>Nonomuraea</taxon>
    </lineage>
</organism>
<dbReference type="GO" id="GO:0019290">
    <property type="term" value="P:siderophore biosynthetic process"/>
    <property type="evidence" value="ECO:0007669"/>
    <property type="project" value="TreeGrafter"/>
</dbReference>
<dbReference type="AlphaFoldDB" id="A0A5S4F985"/>
<gene>
    <name evidence="2" type="ORF">ETD85_57595</name>
</gene>
<dbReference type="PANTHER" id="PTHR38444:SF1">
    <property type="entry name" value="ENTEROBACTIN BIOSYNTHESIS PROTEIN YBDZ"/>
    <property type="match status" value="1"/>
</dbReference>
<dbReference type="GO" id="GO:0005829">
    <property type="term" value="C:cytosol"/>
    <property type="evidence" value="ECO:0007669"/>
    <property type="project" value="TreeGrafter"/>
</dbReference>
<protein>
    <submittedName>
        <fullName evidence="2">MbtH family protein</fullName>
    </submittedName>
</protein>